<dbReference type="InterPro" id="IPR022617">
    <property type="entry name" value="Rad60/SUMO-like_dom"/>
</dbReference>
<feature type="compositionally biased region" description="Polar residues" evidence="1">
    <location>
        <begin position="110"/>
        <end position="123"/>
    </location>
</feature>
<dbReference type="SUPFAM" id="SSF54236">
    <property type="entry name" value="Ubiquitin-like"/>
    <property type="match status" value="1"/>
</dbReference>
<dbReference type="Gene3D" id="3.10.20.90">
    <property type="entry name" value="Phosphatidylinositol 3-kinase Catalytic Subunit, Chain A, domain 1"/>
    <property type="match status" value="1"/>
</dbReference>
<name>A0AAN6LQL5_9PLEO</name>
<evidence type="ECO:0000256" key="1">
    <source>
        <dbReference type="SAM" id="MobiDB-lite"/>
    </source>
</evidence>
<keyword evidence="4" id="KW-1185">Reference proteome</keyword>
<protein>
    <recommendedName>
        <fullName evidence="2">Ubiquitin-like domain-containing protein</fullName>
    </recommendedName>
</protein>
<organism evidence="3 4">
    <name type="scientific">Pseudopithomyces chartarum</name>
    <dbReference type="NCBI Taxonomy" id="1892770"/>
    <lineage>
        <taxon>Eukaryota</taxon>
        <taxon>Fungi</taxon>
        <taxon>Dikarya</taxon>
        <taxon>Ascomycota</taxon>
        <taxon>Pezizomycotina</taxon>
        <taxon>Dothideomycetes</taxon>
        <taxon>Pleosporomycetidae</taxon>
        <taxon>Pleosporales</taxon>
        <taxon>Massarineae</taxon>
        <taxon>Didymosphaeriaceae</taxon>
        <taxon>Pseudopithomyces</taxon>
    </lineage>
</organism>
<evidence type="ECO:0000313" key="4">
    <source>
        <dbReference type="Proteomes" id="UP001280581"/>
    </source>
</evidence>
<dbReference type="PROSITE" id="PS50053">
    <property type="entry name" value="UBIQUITIN_2"/>
    <property type="match status" value="1"/>
</dbReference>
<dbReference type="AlphaFoldDB" id="A0AAN6LQL5"/>
<dbReference type="EMBL" id="WVTA01000021">
    <property type="protein sequence ID" value="KAK3197213.1"/>
    <property type="molecule type" value="Genomic_DNA"/>
</dbReference>
<reference evidence="3 4" key="1">
    <citation type="submission" date="2021-02" db="EMBL/GenBank/DDBJ databases">
        <title>Genome assembly of Pseudopithomyces chartarum.</title>
        <authorList>
            <person name="Jauregui R."/>
            <person name="Singh J."/>
            <person name="Voisey C."/>
        </authorList>
    </citation>
    <scope>NUCLEOTIDE SEQUENCE [LARGE SCALE GENOMIC DNA]</scope>
    <source>
        <strain evidence="3 4">AGR01</strain>
    </source>
</reference>
<dbReference type="PANTHER" id="PTHR10562">
    <property type="entry name" value="SMALL UBIQUITIN-RELATED MODIFIER"/>
    <property type="match status" value="1"/>
</dbReference>
<feature type="domain" description="Ubiquitin-like" evidence="2">
    <location>
        <begin position="373"/>
        <end position="445"/>
    </location>
</feature>
<dbReference type="InterPro" id="IPR000626">
    <property type="entry name" value="Ubiquitin-like_dom"/>
</dbReference>
<feature type="region of interest" description="Disordered" evidence="1">
    <location>
        <begin position="1"/>
        <end position="227"/>
    </location>
</feature>
<dbReference type="Pfam" id="PF11976">
    <property type="entry name" value="Rad60-SLD"/>
    <property type="match status" value="1"/>
</dbReference>
<evidence type="ECO:0000313" key="3">
    <source>
        <dbReference type="EMBL" id="KAK3197213.1"/>
    </source>
</evidence>
<accession>A0AAN6LQL5</accession>
<evidence type="ECO:0000259" key="2">
    <source>
        <dbReference type="PROSITE" id="PS50053"/>
    </source>
</evidence>
<gene>
    <name evidence="3" type="ORF">GRF29_1536g1037801</name>
</gene>
<sequence length="445" mass="49624">MTDATDGAAEPPKKRFGFKKAAWQTAPKTEAHDMFSHANEFSSIVAAEARRKSEQQKKKKAEEAHKRKLVQEREPKRRKVSASPREPFSGSGPRSSALGDRSPSKRRSKTPLSPTRHGSTSDTLAARYDSLTKSSGSSADATKGSAVINLLSDTEEEDDNVHVPSPSPRSMAIHTRSASRRDSSEEVEEVDDPHIAAIKSEARRNAAARAAQKDPSPTVETSAPAPVPPEPVAIVQLLIDSDIPDTKPLLVKVKSDTPLSRPKEAWCQKQGFTGEGMSKVFMTWKNRKIFDYTKIHRLGLQIENGFVTIEDDPTIYDDENLPKIHIEAWTQELWKKRQEEDALEAARAKNSIVEVEEPEPAPAPALEPQNNQVRLILKAKGKADFKIAVRSHTTIEHLTNAYKERSNVPREQPVTLMWDGDRLKPMDTIEDLDIEDMDSIEVHFK</sequence>
<feature type="compositionally biased region" description="Basic and acidic residues" evidence="1">
    <location>
        <begin position="48"/>
        <end position="75"/>
    </location>
</feature>
<proteinExistence type="predicted"/>
<feature type="compositionally biased region" description="Polar residues" evidence="1">
    <location>
        <begin position="131"/>
        <end position="140"/>
    </location>
</feature>
<comment type="caution">
    <text evidence="3">The sequence shown here is derived from an EMBL/GenBank/DDBJ whole genome shotgun (WGS) entry which is preliminary data.</text>
</comment>
<dbReference type="InterPro" id="IPR029071">
    <property type="entry name" value="Ubiquitin-like_domsf"/>
</dbReference>
<dbReference type="SMART" id="SM00213">
    <property type="entry name" value="UBQ"/>
    <property type="match status" value="1"/>
</dbReference>
<dbReference type="Proteomes" id="UP001280581">
    <property type="component" value="Unassembled WGS sequence"/>
</dbReference>